<keyword evidence="9" id="KW-1185">Reference proteome</keyword>
<dbReference type="InterPro" id="IPR002018">
    <property type="entry name" value="CarbesteraseB"/>
</dbReference>
<feature type="domain" description="Carboxylesterase type B" evidence="7">
    <location>
        <begin position="20"/>
        <end position="282"/>
    </location>
</feature>
<evidence type="ECO:0000256" key="1">
    <source>
        <dbReference type="ARBA" id="ARBA00005964"/>
    </source>
</evidence>
<reference evidence="9" key="1">
    <citation type="submission" date="2015-02" db="EMBL/GenBank/DDBJ databases">
        <title>Genome sequencing for Strongylocentrotus purpuratus.</title>
        <authorList>
            <person name="Murali S."/>
            <person name="Liu Y."/>
            <person name="Vee V."/>
            <person name="English A."/>
            <person name="Wang M."/>
            <person name="Skinner E."/>
            <person name="Han Y."/>
            <person name="Muzny D.M."/>
            <person name="Worley K.C."/>
            <person name="Gibbs R.A."/>
        </authorList>
    </citation>
    <scope>NUCLEOTIDE SEQUENCE</scope>
</reference>
<organism evidence="8 9">
    <name type="scientific">Strongylocentrotus purpuratus</name>
    <name type="common">Purple sea urchin</name>
    <dbReference type="NCBI Taxonomy" id="7668"/>
    <lineage>
        <taxon>Eukaryota</taxon>
        <taxon>Metazoa</taxon>
        <taxon>Echinodermata</taxon>
        <taxon>Eleutherozoa</taxon>
        <taxon>Echinozoa</taxon>
        <taxon>Echinoidea</taxon>
        <taxon>Euechinoidea</taxon>
        <taxon>Echinacea</taxon>
        <taxon>Camarodonta</taxon>
        <taxon>Echinidea</taxon>
        <taxon>Strongylocentrotidae</taxon>
        <taxon>Strongylocentrotus</taxon>
    </lineage>
</organism>
<sequence>MLLSTLLVFCLVSFSRATGPVVMTSKGLVKGFVDHLKESTYIGVDSDFDVFFGIPFAKPPVGDLRFANPERPDPWVDTYDATTVRALCPQPMVGTKDEDCLYLNVYAPNPTPDNAAVMVWFHGGAYNAGTAGRYMFSGIPLAAVGNVIVVTANYRLGSLGFLSTGDAAAPGNYGSFDQVMALRWVQENIASFGGDPTRVTIFGESAGATSVGLHVVSKESEDLFTWAIMQSGSTMTPFAYNPDLNAAREDAFKLGSNVGCDEADSNDLIACLRTKSASEVLAGGLQDQVCQRGPGWWTPAGYIRVTFKFEMTDSYDLVIACLRTKSASEVLAGGLRFGFLSAPVVDGRFLITDPVQMLAKGDFKHRNILLGSNHDEGTLWALGIYPDYTLSKSAPYMSRADYDEHRDDFLTGSLNDIALKAMDQQYIDWSSADNLDTDYLDLLVRQITDETFTAPADATARAFYQHGAGDVYMYELTHVPSVPAYSLNLLGPGWLGVTHGEDLQFVFGWSFVPQITDKRRNLRSNELTFMVNLMTYWTNFANTGTPNSAELPTWPTYTVPELQYMVLDPDLTPSRALRADDVAFWNEFVPELLESSGTSKVRNRWSAPW</sequence>
<protein>
    <recommendedName>
        <fullName evidence="6">Carboxylic ester hydrolase</fullName>
        <ecNumber evidence="6">3.1.1.-</ecNumber>
    </recommendedName>
</protein>
<dbReference type="InParanoid" id="A0A7M7PX62"/>
<evidence type="ECO:0000313" key="9">
    <source>
        <dbReference type="Proteomes" id="UP000007110"/>
    </source>
</evidence>
<dbReference type="PANTHER" id="PTHR43918">
    <property type="entry name" value="ACETYLCHOLINESTERASE"/>
    <property type="match status" value="1"/>
</dbReference>
<evidence type="ECO:0000256" key="5">
    <source>
        <dbReference type="PIRSR" id="PIRSR600997-1"/>
    </source>
</evidence>
<dbReference type="InterPro" id="IPR019819">
    <property type="entry name" value="Carboxylesterase_B_CS"/>
</dbReference>
<dbReference type="InterPro" id="IPR029058">
    <property type="entry name" value="AB_hydrolase_fold"/>
</dbReference>
<dbReference type="PROSITE" id="PS00122">
    <property type="entry name" value="CARBOXYLESTERASE_B_1"/>
    <property type="match status" value="1"/>
</dbReference>
<feature type="active site" description="Acyl-ester intermediate" evidence="5">
    <location>
        <position position="205"/>
    </location>
</feature>
<evidence type="ECO:0000256" key="3">
    <source>
        <dbReference type="ARBA" id="ARBA00022801"/>
    </source>
</evidence>
<dbReference type="PRINTS" id="PR00878">
    <property type="entry name" value="CHOLNESTRASE"/>
</dbReference>
<dbReference type="Gene3D" id="3.40.50.1820">
    <property type="entry name" value="alpha/beta hydrolase"/>
    <property type="match status" value="2"/>
</dbReference>
<accession>A0A7M7PX62</accession>
<dbReference type="Proteomes" id="UP000007110">
    <property type="component" value="Unassembled WGS sequence"/>
</dbReference>
<dbReference type="RefSeq" id="XP_030855855.1">
    <property type="nucleotide sequence ID" value="XM_030999995.1"/>
</dbReference>
<feature type="chain" id="PRO_5029951531" description="Carboxylic ester hydrolase" evidence="6">
    <location>
        <begin position="18"/>
        <end position="609"/>
    </location>
</feature>
<dbReference type="InterPro" id="IPR019826">
    <property type="entry name" value="Carboxylesterase_B_AS"/>
</dbReference>
<feature type="signal peptide" evidence="6">
    <location>
        <begin position="1"/>
        <end position="17"/>
    </location>
</feature>
<keyword evidence="3 6" id="KW-0378">Hydrolase</keyword>
<evidence type="ECO:0000313" key="8">
    <source>
        <dbReference type="EnsemblMetazoa" id="XP_030855855"/>
    </source>
</evidence>
<name>A0A7M7PX62_STRPU</name>
<dbReference type="EnsemblMetazoa" id="XM_030999995">
    <property type="protein sequence ID" value="XP_030855855"/>
    <property type="gene ID" value="LOC575073"/>
</dbReference>
<dbReference type="InterPro" id="IPR050654">
    <property type="entry name" value="AChE-related_enzymes"/>
</dbReference>
<dbReference type="KEGG" id="spu:575073"/>
<evidence type="ECO:0000259" key="7">
    <source>
        <dbReference type="Pfam" id="PF00135"/>
    </source>
</evidence>
<feature type="domain" description="Carboxylesterase type B" evidence="7">
    <location>
        <begin position="310"/>
        <end position="585"/>
    </location>
</feature>
<dbReference type="GeneID" id="575073"/>
<dbReference type="AlphaFoldDB" id="A0A7M7PX62"/>
<feature type="active site" description="Charge relay system" evidence="5">
    <location>
        <position position="376"/>
    </location>
</feature>
<evidence type="ECO:0000256" key="4">
    <source>
        <dbReference type="ARBA" id="ARBA00023157"/>
    </source>
</evidence>
<dbReference type="SUPFAM" id="SSF53474">
    <property type="entry name" value="alpha/beta-Hydrolases"/>
    <property type="match status" value="1"/>
</dbReference>
<dbReference type="InterPro" id="IPR000997">
    <property type="entry name" value="Cholinesterase"/>
</dbReference>
<proteinExistence type="inferred from homology"/>
<dbReference type="PANTHER" id="PTHR43918:SF12">
    <property type="entry name" value="ACETYLCHOLINESTERASE 1"/>
    <property type="match status" value="1"/>
</dbReference>
<keyword evidence="4" id="KW-1015">Disulfide bond</keyword>
<evidence type="ECO:0000256" key="2">
    <source>
        <dbReference type="ARBA" id="ARBA00022487"/>
    </source>
</evidence>
<feature type="active site" description="Charge relay system" evidence="5">
    <location>
        <position position="499"/>
    </location>
</feature>
<comment type="similarity">
    <text evidence="1 6">Belongs to the type-B carboxylesterase/lipase family.</text>
</comment>
<keyword evidence="2" id="KW-0719">Serine esterase</keyword>
<dbReference type="OrthoDB" id="3200163at2759"/>
<keyword evidence="6" id="KW-0732">Signal</keyword>
<dbReference type="EC" id="3.1.1.-" evidence="6"/>
<dbReference type="OMA" id="FTWAIMQ"/>
<reference evidence="8" key="2">
    <citation type="submission" date="2021-01" db="UniProtKB">
        <authorList>
            <consortium name="EnsemblMetazoa"/>
        </authorList>
    </citation>
    <scope>IDENTIFICATION</scope>
</reference>
<dbReference type="Pfam" id="PF00135">
    <property type="entry name" value="COesterase"/>
    <property type="match status" value="2"/>
</dbReference>
<evidence type="ECO:0000256" key="6">
    <source>
        <dbReference type="RuleBase" id="RU361235"/>
    </source>
</evidence>
<dbReference type="PROSITE" id="PS00941">
    <property type="entry name" value="CARBOXYLESTERASE_B_2"/>
    <property type="match status" value="1"/>
</dbReference>
<dbReference type="GO" id="GO:0004104">
    <property type="term" value="F:cholinesterase activity"/>
    <property type="evidence" value="ECO:0007669"/>
    <property type="project" value="InterPro"/>
</dbReference>